<accession>A0A2N7W7V8</accession>
<evidence type="ECO:0000256" key="1">
    <source>
        <dbReference type="SAM" id="MobiDB-lite"/>
    </source>
</evidence>
<keyword evidence="4" id="KW-1185">Reference proteome</keyword>
<proteinExistence type="predicted"/>
<dbReference type="OrthoDB" id="9816028at2"/>
<protein>
    <submittedName>
        <fullName evidence="2">Uncharacterized protein</fullName>
    </submittedName>
</protein>
<feature type="compositionally biased region" description="Basic and acidic residues" evidence="1">
    <location>
        <begin position="12"/>
        <end position="21"/>
    </location>
</feature>
<sequence length="66" mass="7460">MRSKDLAASAAGHDDQSDKPRPGTSYIPMPLRFVYLTAVVDWGSRKLPAHRLMQRISELRNSSTKF</sequence>
<evidence type="ECO:0000313" key="5">
    <source>
        <dbReference type="Proteomes" id="UP000494205"/>
    </source>
</evidence>
<evidence type="ECO:0000313" key="4">
    <source>
        <dbReference type="Proteomes" id="UP000235659"/>
    </source>
</evidence>
<gene>
    <name evidence="3" type="ORF">C0Z16_29270</name>
    <name evidence="2" type="ORF">LMG27174_06065</name>
</gene>
<organism evidence="2 5">
    <name type="scientific">Paraburkholderia rhynchosiae</name>
    <dbReference type="NCBI Taxonomy" id="487049"/>
    <lineage>
        <taxon>Bacteria</taxon>
        <taxon>Pseudomonadati</taxon>
        <taxon>Pseudomonadota</taxon>
        <taxon>Betaproteobacteria</taxon>
        <taxon>Burkholderiales</taxon>
        <taxon>Burkholderiaceae</taxon>
        <taxon>Paraburkholderia</taxon>
    </lineage>
</organism>
<name>A0A2N7W7V8_9BURK</name>
<reference evidence="3 4" key="1">
    <citation type="submission" date="2018-01" db="EMBL/GenBank/DDBJ databases">
        <title>Whole genome analyses suggest that Burkholderia sensu lato contains two further novel genera in the rhizoxinica-symbiotica group Mycetohabitans gen. nov., and Trinickia gen. nov.: implications for the evolution of diazotrophy and nodulation in the Burkholderiaceae.</title>
        <authorList>
            <person name="Estrada-de los Santos P."/>
            <person name="Palmer M."/>
            <person name="Chavez-Ramirez B."/>
            <person name="Beukes C."/>
            <person name="Steenkamp E.T."/>
            <person name="Hirsch A.M."/>
            <person name="Manyaka P."/>
            <person name="Maluk M."/>
            <person name="Lafos M."/>
            <person name="Crook M."/>
            <person name="Gross E."/>
            <person name="Simon M.F."/>
            <person name="Bueno dos Reis Junior F."/>
            <person name="Poole P.S."/>
            <person name="Venter S.N."/>
            <person name="James E.K."/>
        </authorList>
    </citation>
    <scope>NUCLEOTIDE SEQUENCE [LARGE SCALE GENOMIC DNA]</scope>
    <source>
        <strain evidence="3 4">WSM 3937</strain>
    </source>
</reference>
<evidence type="ECO:0000313" key="2">
    <source>
        <dbReference type="EMBL" id="CAB3733893.1"/>
    </source>
</evidence>
<dbReference type="EMBL" id="CADIJZ010000030">
    <property type="protein sequence ID" value="CAB3733893.1"/>
    <property type="molecule type" value="Genomic_DNA"/>
</dbReference>
<dbReference type="EMBL" id="PNXY01000029">
    <property type="protein sequence ID" value="PMS25493.1"/>
    <property type="molecule type" value="Genomic_DNA"/>
</dbReference>
<reference evidence="2 5" key="2">
    <citation type="submission" date="2020-04" db="EMBL/GenBank/DDBJ databases">
        <authorList>
            <person name="De Canck E."/>
        </authorList>
    </citation>
    <scope>NUCLEOTIDE SEQUENCE [LARGE SCALE GENOMIC DNA]</scope>
    <source>
        <strain evidence="2 5">LMG 27174</strain>
    </source>
</reference>
<dbReference type="RefSeq" id="WP_102635543.1">
    <property type="nucleotide sequence ID" value="NZ_CADIJZ010000030.1"/>
</dbReference>
<dbReference type="AlphaFoldDB" id="A0A2N7W7V8"/>
<feature type="region of interest" description="Disordered" evidence="1">
    <location>
        <begin position="1"/>
        <end position="25"/>
    </location>
</feature>
<dbReference type="Proteomes" id="UP000494205">
    <property type="component" value="Unassembled WGS sequence"/>
</dbReference>
<dbReference type="Proteomes" id="UP000235659">
    <property type="component" value="Unassembled WGS sequence"/>
</dbReference>
<evidence type="ECO:0000313" key="3">
    <source>
        <dbReference type="EMBL" id="PMS25493.1"/>
    </source>
</evidence>